<sequence>MAGVVLLQALLTDNKMHSRFSRMFWPLWTGITVVLSLIAFIYSFVETYTSTTMDVRGSFAAGLRPRPESVFEERLETPFDSTGTYNVEAYSCQVREILVTGRNWGLNPCVTTMTARWLTLPLFIVAIVLCTMSIWYPPTPSRKAATSTTEMRITDAADRGASRHDSEASRAIVKTETAA</sequence>
<keyword evidence="2" id="KW-1133">Transmembrane helix</keyword>
<keyword evidence="4" id="KW-1185">Reference proteome</keyword>
<feature type="region of interest" description="Disordered" evidence="1">
    <location>
        <begin position="140"/>
        <end position="179"/>
    </location>
</feature>
<reference evidence="3" key="1">
    <citation type="submission" date="2022-06" db="EMBL/GenBank/DDBJ databases">
        <title>Complete genome sequences of two strains of the flax pathogen Septoria linicola.</title>
        <authorList>
            <person name="Lapalu N."/>
            <person name="Simon A."/>
            <person name="Demenou B."/>
            <person name="Paumier D."/>
            <person name="Guillot M.-P."/>
            <person name="Gout L."/>
            <person name="Valade R."/>
        </authorList>
    </citation>
    <scope>NUCLEOTIDE SEQUENCE</scope>
    <source>
        <strain evidence="3">SE15195</strain>
    </source>
</reference>
<evidence type="ECO:0000313" key="3">
    <source>
        <dbReference type="EMBL" id="USW54069.1"/>
    </source>
</evidence>
<evidence type="ECO:0000313" key="4">
    <source>
        <dbReference type="Proteomes" id="UP001056384"/>
    </source>
</evidence>
<keyword evidence="2" id="KW-0812">Transmembrane</keyword>
<evidence type="ECO:0000256" key="2">
    <source>
        <dbReference type="SAM" id="Phobius"/>
    </source>
</evidence>
<dbReference type="AlphaFoldDB" id="A0A9Q9ASW8"/>
<proteinExistence type="predicted"/>
<accession>A0A9Q9ASW8</accession>
<feature type="transmembrane region" description="Helical" evidence="2">
    <location>
        <begin position="24"/>
        <end position="45"/>
    </location>
</feature>
<protein>
    <submittedName>
        <fullName evidence="3">Uncharacterized protein</fullName>
    </submittedName>
</protein>
<feature type="compositionally biased region" description="Basic and acidic residues" evidence="1">
    <location>
        <begin position="152"/>
        <end position="168"/>
    </location>
</feature>
<feature type="transmembrane region" description="Helical" evidence="2">
    <location>
        <begin position="117"/>
        <end position="136"/>
    </location>
</feature>
<dbReference type="EMBL" id="CP099423">
    <property type="protein sequence ID" value="USW54069.1"/>
    <property type="molecule type" value="Genomic_DNA"/>
</dbReference>
<evidence type="ECO:0000256" key="1">
    <source>
        <dbReference type="SAM" id="MobiDB-lite"/>
    </source>
</evidence>
<keyword evidence="2" id="KW-0472">Membrane</keyword>
<gene>
    <name evidence="3" type="ORF">Slin15195_G073880</name>
</gene>
<name>A0A9Q9ASW8_9PEZI</name>
<dbReference type="Proteomes" id="UP001056384">
    <property type="component" value="Chromosome 6"/>
</dbReference>
<organism evidence="3 4">
    <name type="scientific">Septoria linicola</name>
    <dbReference type="NCBI Taxonomy" id="215465"/>
    <lineage>
        <taxon>Eukaryota</taxon>
        <taxon>Fungi</taxon>
        <taxon>Dikarya</taxon>
        <taxon>Ascomycota</taxon>
        <taxon>Pezizomycotina</taxon>
        <taxon>Dothideomycetes</taxon>
        <taxon>Dothideomycetidae</taxon>
        <taxon>Mycosphaerellales</taxon>
        <taxon>Mycosphaerellaceae</taxon>
        <taxon>Septoria</taxon>
    </lineage>
</organism>